<proteinExistence type="predicted"/>
<dbReference type="RefSeq" id="WP_011641364.1">
    <property type="nucleotide sequence ID" value="NC_008346.1"/>
</dbReference>
<dbReference type="OrthoDB" id="335825at2"/>
<dbReference type="AlphaFoldDB" id="Q0AVI3"/>
<dbReference type="Gene3D" id="3.40.50.1010">
    <property type="entry name" value="5'-nuclease"/>
    <property type="match status" value="1"/>
</dbReference>
<dbReference type="NCBIfam" id="TIGR00305">
    <property type="entry name" value="putative toxin-antitoxin system toxin component, PIN family"/>
    <property type="match status" value="1"/>
</dbReference>
<accession>Q0AVI3</accession>
<organism evidence="2 3">
    <name type="scientific">Syntrophomonas wolfei subsp. wolfei (strain DSM 2245B / Goettingen)</name>
    <dbReference type="NCBI Taxonomy" id="335541"/>
    <lineage>
        <taxon>Bacteria</taxon>
        <taxon>Bacillati</taxon>
        <taxon>Bacillota</taxon>
        <taxon>Clostridia</taxon>
        <taxon>Eubacteriales</taxon>
        <taxon>Syntrophomonadaceae</taxon>
        <taxon>Syntrophomonas</taxon>
    </lineage>
</organism>
<dbReference type="InterPro" id="IPR002716">
    <property type="entry name" value="PIN_dom"/>
</dbReference>
<feature type="domain" description="PIN" evidence="1">
    <location>
        <begin position="1"/>
        <end position="113"/>
    </location>
</feature>
<dbReference type="eggNOG" id="COG1569">
    <property type="taxonomic scope" value="Bacteria"/>
</dbReference>
<evidence type="ECO:0000313" key="3">
    <source>
        <dbReference type="Proteomes" id="UP000001968"/>
    </source>
</evidence>
<name>Q0AVI3_SYNWW</name>
<dbReference type="PANTHER" id="PTHR34610:SF3">
    <property type="entry name" value="SSL7007 PROTEIN"/>
    <property type="match status" value="1"/>
</dbReference>
<sequence length="132" mass="15490">MRIMIDTNILVSVILFPNARMDEVMKLIIEKHKLVLSSFVINELVEVVNRKFKNKEEAVDRFLSKFPYEMVYTPTKTVPDLFKIRDKKDYPILYTAIIEDVDVFITGDKDFADVDIEKPEILTPAQFLAKYR</sequence>
<dbReference type="SMART" id="SM00670">
    <property type="entry name" value="PINc"/>
    <property type="match status" value="1"/>
</dbReference>
<dbReference type="Pfam" id="PF01850">
    <property type="entry name" value="PIN"/>
    <property type="match status" value="1"/>
</dbReference>
<gene>
    <name evidence="2" type="ordered locus">Swol_1975</name>
</gene>
<dbReference type="InterPro" id="IPR002850">
    <property type="entry name" value="PIN_toxin-like"/>
</dbReference>
<reference evidence="3" key="1">
    <citation type="journal article" date="2010" name="Environ. Microbiol.">
        <title>The genome of Syntrophomonas wolfei: new insights into syntrophic metabolism and biohydrogen production.</title>
        <authorList>
            <person name="Sieber J.R."/>
            <person name="Sims D.R."/>
            <person name="Han C."/>
            <person name="Kim E."/>
            <person name="Lykidis A."/>
            <person name="Lapidus A.L."/>
            <person name="McDonnald E."/>
            <person name="Rohlin L."/>
            <person name="Culley D.E."/>
            <person name="Gunsalus R."/>
            <person name="McInerney M.J."/>
        </authorList>
    </citation>
    <scope>NUCLEOTIDE SEQUENCE [LARGE SCALE GENOMIC DNA]</scope>
    <source>
        <strain evidence="3">DSM 2245B / Goettingen</strain>
    </source>
</reference>
<dbReference type="SUPFAM" id="SSF88723">
    <property type="entry name" value="PIN domain-like"/>
    <property type="match status" value="1"/>
</dbReference>
<dbReference type="KEGG" id="swo:Swol_1975"/>
<evidence type="ECO:0000259" key="1">
    <source>
        <dbReference type="SMART" id="SM00670"/>
    </source>
</evidence>
<evidence type="ECO:0000313" key="2">
    <source>
        <dbReference type="EMBL" id="ABI69271.1"/>
    </source>
</evidence>
<dbReference type="HOGENOM" id="CLU_116617_4_0_9"/>
<dbReference type="STRING" id="335541.Swol_1975"/>
<dbReference type="InterPro" id="IPR029060">
    <property type="entry name" value="PIN-like_dom_sf"/>
</dbReference>
<dbReference type="Proteomes" id="UP000001968">
    <property type="component" value="Chromosome"/>
</dbReference>
<dbReference type="CDD" id="cd09854">
    <property type="entry name" value="PIN_VapC-like"/>
    <property type="match status" value="1"/>
</dbReference>
<dbReference type="PANTHER" id="PTHR34610">
    <property type="entry name" value="SSL7007 PROTEIN"/>
    <property type="match status" value="1"/>
</dbReference>
<dbReference type="EMBL" id="CP000448">
    <property type="protein sequence ID" value="ABI69271.1"/>
    <property type="molecule type" value="Genomic_DNA"/>
</dbReference>
<protein>
    <recommendedName>
        <fullName evidence="1">PIN domain-containing protein</fullName>
    </recommendedName>
</protein>
<keyword evidence="3" id="KW-1185">Reference proteome</keyword>